<comment type="caution">
    <text evidence="2">The sequence shown here is derived from an EMBL/GenBank/DDBJ whole genome shotgun (WGS) entry which is preliminary data.</text>
</comment>
<keyword evidence="1" id="KW-0812">Transmembrane</keyword>
<evidence type="ECO:0000256" key="1">
    <source>
        <dbReference type="SAM" id="Phobius"/>
    </source>
</evidence>
<feature type="transmembrane region" description="Helical" evidence="1">
    <location>
        <begin position="68"/>
        <end position="88"/>
    </location>
</feature>
<evidence type="ECO:0000313" key="3">
    <source>
        <dbReference type="Proteomes" id="UP001604335"/>
    </source>
</evidence>
<reference evidence="3" key="1">
    <citation type="journal article" date="2024" name="Algal Res.">
        <title>Biochemical, toxicological and genomic investigation of a high-biomass producing Limnothrix strain isolated from Italian shallow drinking water reservoir.</title>
        <authorList>
            <person name="Simonazzi M."/>
            <person name="Shishido T.K."/>
            <person name="Delbaje E."/>
            <person name="Wahlsten M."/>
            <person name="Fewer D.P."/>
            <person name="Sivonen K."/>
            <person name="Pezzolesi L."/>
            <person name="Pistocchi R."/>
        </authorList>
    </citation>
    <scope>NUCLEOTIDE SEQUENCE [LARGE SCALE GENOMIC DNA]</scope>
    <source>
        <strain evidence="3">LRLZ20PSL1</strain>
    </source>
</reference>
<feature type="transmembrane region" description="Helical" evidence="1">
    <location>
        <begin position="36"/>
        <end position="56"/>
    </location>
</feature>
<protein>
    <submittedName>
        <fullName evidence="2">Uncharacterized protein</fullName>
    </submittedName>
</protein>
<dbReference type="RefSeq" id="WP_393010561.1">
    <property type="nucleotide sequence ID" value="NZ_JAZAQF010000014.1"/>
</dbReference>
<sequence>MGAAALLALRAVAISWTIAGAGVVLWRGSWELVSGYGWGFAALWWVSWPLSLVLSPEFTVDNLGINKRLAVTLLTLAAGVGLAIGWWIDHTLHPA</sequence>
<evidence type="ECO:0000313" key="2">
    <source>
        <dbReference type="EMBL" id="MFG3816567.1"/>
    </source>
</evidence>
<dbReference type="EMBL" id="JAZAQF010000014">
    <property type="protein sequence ID" value="MFG3816567.1"/>
    <property type="molecule type" value="Genomic_DNA"/>
</dbReference>
<name>A0ABW7C5U3_9CYAN</name>
<gene>
    <name evidence="2" type="ORF">VPK24_02870</name>
</gene>
<organism evidence="2 3">
    <name type="scientific">Limnothrix redekei LRLZ20PSL1</name>
    <dbReference type="NCBI Taxonomy" id="3112953"/>
    <lineage>
        <taxon>Bacteria</taxon>
        <taxon>Bacillati</taxon>
        <taxon>Cyanobacteriota</taxon>
        <taxon>Cyanophyceae</taxon>
        <taxon>Pseudanabaenales</taxon>
        <taxon>Pseudanabaenaceae</taxon>
        <taxon>Limnothrix</taxon>
    </lineage>
</organism>
<keyword evidence="3" id="KW-1185">Reference proteome</keyword>
<accession>A0ABW7C5U3</accession>
<keyword evidence="1" id="KW-0472">Membrane</keyword>
<proteinExistence type="predicted"/>
<keyword evidence="1" id="KW-1133">Transmembrane helix</keyword>
<dbReference type="Proteomes" id="UP001604335">
    <property type="component" value="Unassembled WGS sequence"/>
</dbReference>